<dbReference type="OrthoDB" id="197586at2157"/>
<accession>A0A202EE19</accession>
<name>A0A202EE19_9EURY</name>
<dbReference type="AlphaFoldDB" id="A0A202EE19"/>
<dbReference type="Proteomes" id="UP000196084">
    <property type="component" value="Unassembled WGS sequence"/>
</dbReference>
<keyword evidence="3" id="KW-1185">Reference proteome</keyword>
<gene>
    <name evidence="2" type="ORF">B2G88_05730</name>
</gene>
<proteinExistence type="predicted"/>
<comment type="caution">
    <text evidence="2">The sequence shown here is derived from an EMBL/GenBank/DDBJ whole genome shotgun (WGS) entry which is preliminary data.</text>
</comment>
<keyword evidence="1" id="KW-0812">Transmembrane</keyword>
<dbReference type="RefSeq" id="WP_054863358.1">
    <property type="nucleotide sequence ID" value="NZ_MWPH01000001.1"/>
</dbReference>
<sequence length="105" mass="11128">MSLHTTIVEALSLVLYHGYDGTEGLTGFPNIGTWIIFGVVLVPIYVMIIAWFAGVPRDTKLGGMGVVYLIGITAGMWVPMFFLTVLIGIVFFGGAPEPIGSAGPP</sequence>
<keyword evidence="1" id="KW-0472">Membrane</keyword>
<evidence type="ECO:0000256" key="1">
    <source>
        <dbReference type="SAM" id="Phobius"/>
    </source>
</evidence>
<evidence type="ECO:0000313" key="3">
    <source>
        <dbReference type="Proteomes" id="UP000196084"/>
    </source>
</evidence>
<feature type="transmembrane region" description="Helical" evidence="1">
    <location>
        <begin position="66"/>
        <end position="92"/>
    </location>
</feature>
<dbReference type="EMBL" id="MWPH01000001">
    <property type="protein sequence ID" value="OVE86280.1"/>
    <property type="molecule type" value="Genomic_DNA"/>
</dbReference>
<protein>
    <submittedName>
        <fullName evidence="2">Uncharacterized protein</fullName>
    </submittedName>
</protein>
<evidence type="ECO:0000313" key="2">
    <source>
        <dbReference type="EMBL" id="OVE86280.1"/>
    </source>
</evidence>
<feature type="transmembrane region" description="Helical" evidence="1">
    <location>
        <begin position="31"/>
        <end position="54"/>
    </location>
</feature>
<organism evidence="2 3">
    <name type="scientific">Natronolimnobius baerhuensis</name>
    <dbReference type="NCBI Taxonomy" id="253108"/>
    <lineage>
        <taxon>Archaea</taxon>
        <taxon>Methanobacteriati</taxon>
        <taxon>Methanobacteriota</taxon>
        <taxon>Stenosarchaea group</taxon>
        <taxon>Halobacteria</taxon>
        <taxon>Halobacteriales</taxon>
        <taxon>Natrialbaceae</taxon>
        <taxon>Natronolimnobius</taxon>
    </lineage>
</organism>
<keyword evidence="1" id="KW-1133">Transmembrane helix</keyword>
<reference evidence="2 3" key="1">
    <citation type="submission" date="2017-02" db="EMBL/GenBank/DDBJ databases">
        <title>Natronthermophilus aegyptiacus gen. nov.,sp. nov., an aerobic, extremely halophilic alkalithermophilic archaeon isolated from the athalassohaline Wadi An Natrun, Egypt.</title>
        <authorList>
            <person name="Zhao B."/>
        </authorList>
    </citation>
    <scope>NUCLEOTIDE SEQUENCE [LARGE SCALE GENOMIC DNA]</scope>
    <source>
        <strain evidence="2 3">CGMCC 1.3597</strain>
    </source>
</reference>